<dbReference type="EMBL" id="JBHSWA010000001">
    <property type="protein sequence ID" value="MFC6640548.1"/>
    <property type="molecule type" value="Genomic_DNA"/>
</dbReference>
<protein>
    <recommendedName>
        <fullName evidence="3">Polysaccharide pyruvyl transferase domain-containing protein</fullName>
    </recommendedName>
</protein>
<reference evidence="2" key="1">
    <citation type="journal article" date="2019" name="Int. J. Syst. Evol. Microbiol.">
        <title>The Global Catalogue of Microorganisms (GCM) 10K type strain sequencing project: providing services to taxonomists for standard genome sequencing and annotation.</title>
        <authorList>
            <consortium name="The Broad Institute Genomics Platform"/>
            <consortium name="The Broad Institute Genome Sequencing Center for Infectious Disease"/>
            <person name="Wu L."/>
            <person name="Ma J."/>
        </authorList>
    </citation>
    <scope>NUCLEOTIDE SEQUENCE [LARGE SCALE GENOMIC DNA]</scope>
    <source>
        <strain evidence="2">NBRC 111368</strain>
    </source>
</reference>
<comment type="caution">
    <text evidence="1">The sequence shown here is derived from an EMBL/GenBank/DDBJ whole genome shotgun (WGS) entry which is preliminary data.</text>
</comment>
<dbReference type="RefSeq" id="WP_386279935.1">
    <property type="nucleotide sequence ID" value="NZ_JBHSWA010000001.1"/>
</dbReference>
<gene>
    <name evidence="1" type="ORF">ACFQAU_01080</name>
</gene>
<evidence type="ECO:0000313" key="2">
    <source>
        <dbReference type="Proteomes" id="UP001596403"/>
    </source>
</evidence>
<dbReference type="Proteomes" id="UP001596403">
    <property type="component" value="Unassembled WGS sequence"/>
</dbReference>
<accession>A0ABW1YTR9</accession>
<keyword evidence="2" id="KW-1185">Reference proteome</keyword>
<evidence type="ECO:0000313" key="1">
    <source>
        <dbReference type="EMBL" id="MFC6640548.1"/>
    </source>
</evidence>
<evidence type="ECO:0008006" key="3">
    <source>
        <dbReference type="Google" id="ProtNLM"/>
    </source>
</evidence>
<proteinExistence type="predicted"/>
<name>A0ABW1YTR9_9RHOB</name>
<sequence>MEKTCLVNAVWQENSGRFDDVLRNLDVLTLRGPASAADMFERHGVAAFHHADLSLFAPIEPREPVVDFGGATVVTDFFNKDFGGFVRSTSGPFSKLPYFNLADYDWSDAIATLATAGAVLTGRHHVMFAAVRARVPFILMDANTHKLADLLDAASAKLPVCKTQSEAVIALNRIKTNRIIYDRLFDWAEKQTPPKLLTQTPPQQPASVLPVHERLKDARLHLQFNRPRIAMDVIADLLEEGGVVPDAQLIAVSQASGEGWRAAQLVADRIVSSVSPLRWLSSIGRFGADAAGWDRLIPDSKAPIWWQSAVELFRNLKSPEVLVNEEQILNVLSLTNTAVEYEAARLAMEERASKLWRMDVAGILNKHVHKEELPMAYVEHVSAIFPARFHLFGDAEMNAAREQLVNPELVCQIRISYLVEYLRRSSSDKKQLLRDATSALDRVVGARHLLQVRVAAVALAVEDNEAAAKALSKAAIPQSIIQQCLVVSNFANKLVSPALAGLAGVDATDLGFSRRVGTQKNRIAVVGNGPLSSDISPDEIDDHDLIIRINDFLLGEAWGNNVDYHVTVLTGMIGFGQANLSRVRFGTLIRKADLPFQLTNWKPTAQILEFGHKVGFLPRLSRASLQKRIGTEVSTGLAILSEIAHLRQSMAGVSVFGMPLLCGDTDRRRVQSSVSHSRHFWESEALEFKRLRAK</sequence>
<organism evidence="1 2">
    <name type="scientific">Sulfitobacter profundi</name>
    <dbReference type="NCBI Taxonomy" id="2679961"/>
    <lineage>
        <taxon>Bacteria</taxon>
        <taxon>Pseudomonadati</taxon>
        <taxon>Pseudomonadota</taxon>
        <taxon>Alphaproteobacteria</taxon>
        <taxon>Rhodobacterales</taxon>
        <taxon>Roseobacteraceae</taxon>
        <taxon>Sulfitobacter</taxon>
    </lineage>
</organism>